<keyword evidence="2" id="KW-1133">Transmembrane helix</keyword>
<evidence type="ECO:0000256" key="2">
    <source>
        <dbReference type="SAM" id="Phobius"/>
    </source>
</evidence>
<dbReference type="InterPro" id="IPR017853">
    <property type="entry name" value="GH"/>
</dbReference>
<keyword evidence="2" id="KW-0472">Membrane</keyword>
<dbReference type="AlphaFoldDB" id="A0A232F8F5"/>
<evidence type="ECO:0000256" key="1">
    <source>
        <dbReference type="SAM" id="MobiDB-lite"/>
    </source>
</evidence>
<accession>A0A232F8F5</accession>
<dbReference type="PANTHER" id="PTHR10357">
    <property type="entry name" value="ALPHA-AMYLASE FAMILY MEMBER"/>
    <property type="match status" value="1"/>
</dbReference>
<dbReference type="SUPFAM" id="SSF51445">
    <property type="entry name" value="(Trans)glycosidases"/>
    <property type="match status" value="1"/>
</dbReference>
<protein>
    <recommendedName>
        <fullName evidence="3">Glycosyl hydrolase family 13 catalytic domain-containing protein</fullName>
    </recommendedName>
</protein>
<proteinExistence type="predicted"/>
<evidence type="ECO:0000259" key="3">
    <source>
        <dbReference type="SMART" id="SM00642"/>
    </source>
</evidence>
<feature type="transmembrane region" description="Helical" evidence="2">
    <location>
        <begin position="198"/>
        <end position="219"/>
    </location>
</feature>
<dbReference type="Proteomes" id="UP000215335">
    <property type="component" value="Unassembled WGS sequence"/>
</dbReference>
<dbReference type="EMBL" id="NNAY01000694">
    <property type="protein sequence ID" value="OXU26945.1"/>
    <property type="molecule type" value="Genomic_DNA"/>
</dbReference>
<feature type="domain" description="Glycosyl hydrolase family 13 catalytic" evidence="3">
    <location>
        <begin position="239"/>
        <end position="573"/>
    </location>
</feature>
<dbReference type="InterPro" id="IPR006047">
    <property type="entry name" value="GH13_cat_dom"/>
</dbReference>
<evidence type="ECO:0000313" key="5">
    <source>
        <dbReference type="Proteomes" id="UP000215335"/>
    </source>
</evidence>
<reference evidence="4 5" key="1">
    <citation type="journal article" date="2017" name="Curr. Biol.">
        <title>The Evolution of Venom by Co-option of Single-Copy Genes.</title>
        <authorList>
            <person name="Martinson E.O."/>
            <person name="Mrinalini"/>
            <person name="Kelkar Y.D."/>
            <person name="Chang C.H."/>
            <person name="Werren J.H."/>
        </authorList>
    </citation>
    <scope>NUCLEOTIDE SEQUENCE [LARGE SCALE GENOMIC DNA]</scope>
    <source>
        <strain evidence="4 5">Alberta</strain>
        <tissue evidence="4">Whole body</tissue>
    </source>
</reference>
<dbReference type="PANTHER" id="PTHR10357:SF225">
    <property type="entry name" value="MALTASE 1-LIKE PROTEIN"/>
    <property type="match status" value="1"/>
</dbReference>
<comment type="caution">
    <text evidence="4">The sequence shown here is derived from an EMBL/GenBank/DDBJ whole genome shotgun (WGS) entry which is preliminary data.</text>
</comment>
<keyword evidence="2" id="KW-0812">Transmembrane</keyword>
<dbReference type="STRING" id="543379.A0A232F8F5"/>
<dbReference type="Pfam" id="PF00128">
    <property type="entry name" value="Alpha-amylase"/>
    <property type="match status" value="2"/>
</dbReference>
<dbReference type="Gene3D" id="3.20.20.80">
    <property type="entry name" value="Glycosidases"/>
    <property type="match status" value="1"/>
</dbReference>
<evidence type="ECO:0000313" key="4">
    <source>
        <dbReference type="EMBL" id="OXU26945.1"/>
    </source>
</evidence>
<name>A0A232F8F5_9HYME</name>
<dbReference type="OrthoDB" id="1740265at2759"/>
<feature type="region of interest" description="Disordered" evidence="1">
    <location>
        <begin position="24"/>
        <end position="60"/>
    </location>
</feature>
<dbReference type="GO" id="GO:0005975">
    <property type="term" value="P:carbohydrate metabolic process"/>
    <property type="evidence" value="ECO:0007669"/>
    <property type="project" value="InterPro"/>
</dbReference>
<keyword evidence="5" id="KW-1185">Reference proteome</keyword>
<dbReference type="SMART" id="SM00642">
    <property type="entry name" value="Aamy"/>
    <property type="match status" value="1"/>
</dbReference>
<gene>
    <name evidence="4" type="ORF">TSAR_013835</name>
</gene>
<feature type="region of interest" description="Disordered" evidence="1">
    <location>
        <begin position="114"/>
        <end position="135"/>
    </location>
</feature>
<sequence>MSIPKPDGRLSVVIANEILTSPSSQRLIHRDQQDEETSDCPLLTPSPPLEPASNNPLDGGGGGVIVTGFKPRGEPPTPLDQTLCNNINSEDGLAFLNIVNSSCKQLNDAIFTEPSSRDPMVETSSNSGSSSDTNEPVCTQLLTQLNTAYNHLAPDAQALFYNQDNGGKPPLTGIQLVVPKPPKNYGFMSWNWPVIRKVCFWSLMSLFTGCIAIAIGIIATMPKKCDPRVEWWQGSLFYEIFPASFQDSYNNDGIGDFRGITKRLDYLQNLGVKGIRLNSIFRSQQYPLHYMDIESLTEADPILGDTADFTKMVSAIHQRNMTLILDLLLFPFVKDFGGSANLSSNDQFVRHKRDEAIAATDLPSRSETMESLLSAPVNPSVDVSSSTVRPTVPSFLEEHPVTKSIRHWSGLGVDGFYLKGLEHYTNEKNFVGALRLWKTILGSKRIMMCSENALLNVPDDVRDVILGRMDLVDVTLDVVNGTKKIMDEVSETLKGLLFQEAGYPWIHWSTGSVDKPRLASTLKVANASVAIAMMGMMLPGTPSIFYGDEIGMLNSESKEHQDLNHLYQLVPMRWDNQNSNDETFSKPTAAPWMPESAKPAATNLTGLLPEMSKLRNETMPIYIKVVIKNKVSTANGKVRYTMDDMIVIERWYPRRNTYVFVANLGMHSQTKDLSSLYYGGHVVVGPEHKLNRNIYFKELTIPPGEAFIIKLDK</sequence>
<organism evidence="4 5">
    <name type="scientific">Trichomalopsis sarcophagae</name>
    <dbReference type="NCBI Taxonomy" id="543379"/>
    <lineage>
        <taxon>Eukaryota</taxon>
        <taxon>Metazoa</taxon>
        <taxon>Ecdysozoa</taxon>
        <taxon>Arthropoda</taxon>
        <taxon>Hexapoda</taxon>
        <taxon>Insecta</taxon>
        <taxon>Pterygota</taxon>
        <taxon>Neoptera</taxon>
        <taxon>Endopterygota</taxon>
        <taxon>Hymenoptera</taxon>
        <taxon>Apocrita</taxon>
        <taxon>Proctotrupomorpha</taxon>
        <taxon>Chalcidoidea</taxon>
        <taxon>Pteromalidae</taxon>
        <taxon>Pteromalinae</taxon>
        <taxon>Trichomalopsis</taxon>
    </lineage>
</organism>